<organism evidence="6 7">
    <name type="scientific">Roseibium suaedae</name>
    <dbReference type="NCBI Taxonomy" id="735517"/>
    <lineage>
        <taxon>Bacteria</taxon>
        <taxon>Pseudomonadati</taxon>
        <taxon>Pseudomonadota</taxon>
        <taxon>Alphaproteobacteria</taxon>
        <taxon>Hyphomicrobiales</taxon>
        <taxon>Stappiaceae</taxon>
        <taxon>Roseibium</taxon>
    </lineage>
</organism>
<accession>A0A1M7BM61</accession>
<evidence type="ECO:0000313" key="6">
    <source>
        <dbReference type="EMBL" id="SHL56125.1"/>
    </source>
</evidence>
<dbReference type="GO" id="GO:0006935">
    <property type="term" value="P:chemotaxis"/>
    <property type="evidence" value="ECO:0007669"/>
    <property type="project" value="InterPro"/>
</dbReference>
<evidence type="ECO:0000259" key="4">
    <source>
        <dbReference type="PROSITE" id="PS50111"/>
    </source>
</evidence>
<keyword evidence="1 3" id="KW-0807">Transducer</keyword>
<evidence type="ECO:0000256" key="1">
    <source>
        <dbReference type="ARBA" id="ARBA00023224"/>
    </source>
</evidence>
<keyword evidence="7" id="KW-1185">Reference proteome</keyword>
<dbReference type="EMBL" id="FRBW01000001">
    <property type="protein sequence ID" value="SHL56125.1"/>
    <property type="molecule type" value="Genomic_DNA"/>
</dbReference>
<dbReference type="GO" id="GO:0016020">
    <property type="term" value="C:membrane"/>
    <property type="evidence" value="ECO:0007669"/>
    <property type="project" value="InterPro"/>
</dbReference>
<dbReference type="Gene3D" id="1.10.287.950">
    <property type="entry name" value="Methyl-accepting chemotaxis protein"/>
    <property type="match status" value="1"/>
</dbReference>
<dbReference type="InterPro" id="IPR004090">
    <property type="entry name" value="Chemotax_Me-accpt_rcpt"/>
</dbReference>
<dbReference type="InterPro" id="IPR004089">
    <property type="entry name" value="MCPsignal_dom"/>
</dbReference>
<feature type="domain" description="Methyl-accepting transducer" evidence="4">
    <location>
        <begin position="402"/>
        <end position="663"/>
    </location>
</feature>
<dbReference type="InterPro" id="IPR003660">
    <property type="entry name" value="HAMP_dom"/>
</dbReference>
<dbReference type="STRING" id="735517.SAMN05444272_0894"/>
<dbReference type="GO" id="GO:0004888">
    <property type="term" value="F:transmembrane signaling receptor activity"/>
    <property type="evidence" value="ECO:0007669"/>
    <property type="project" value="InterPro"/>
</dbReference>
<comment type="similarity">
    <text evidence="2">Belongs to the methyl-accepting chemotaxis (MCP) protein family.</text>
</comment>
<dbReference type="PROSITE" id="PS50111">
    <property type="entry name" value="CHEMOTAXIS_TRANSDUC_2"/>
    <property type="match status" value="1"/>
</dbReference>
<dbReference type="SUPFAM" id="SSF58104">
    <property type="entry name" value="Methyl-accepting chemotaxis protein (MCP) signaling domain"/>
    <property type="match status" value="1"/>
</dbReference>
<dbReference type="PANTHER" id="PTHR32089:SF112">
    <property type="entry name" value="LYSOZYME-LIKE PROTEIN-RELATED"/>
    <property type="match status" value="1"/>
</dbReference>
<evidence type="ECO:0000256" key="2">
    <source>
        <dbReference type="ARBA" id="ARBA00029447"/>
    </source>
</evidence>
<dbReference type="PANTHER" id="PTHR32089">
    <property type="entry name" value="METHYL-ACCEPTING CHEMOTAXIS PROTEIN MCPB"/>
    <property type="match status" value="1"/>
</dbReference>
<proteinExistence type="inferred from homology"/>
<gene>
    <name evidence="6" type="ORF">SAMN05444272_0894</name>
</gene>
<dbReference type="OrthoDB" id="5349256at2"/>
<dbReference type="Pfam" id="PF08376">
    <property type="entry name" value="NIT"/>
    <property type="match status" value="1"/>
</dbReference>
<dbReference type="SUPFAM" id="SSF158472">
    <property type="entry name" value="HAMP domain-like"/>
    <property type="match status" value="1"/>
</dbReference>
<dbReference type="AlphaFoldDB" id="A0A1M7BM61"/>
<dbReference type="SMART" id="SM00283">
    <property type="entry name" value="MA"/>
    <property type="match status" value="1"/>
</dbReference>
<reference evidence="6 7" key="1">
    <citation type="submission" date="2016-11" db="EMBL/GenBank/DDBJ databases">
        <authorList>
            <person name="Jaros S."/>
            <person name="Januszkiewicz K."/>
            <person name="Wedrychowicz H."/>
        </authorList>
    </citation>
    <scope>NUCLEOTIDE SEQUENCE [LARGE SCALE GENOMIC DNA]</scope>
    <source>
        <strain evidence="6 7">DSM 22153</strain>
    </source>
</reference>
<evidence type="ECO:0000313" key="7">
    <source>
        <dbReference type="Proteomes" id="UP000186002"/>
    </source>
</evidence>
<dbReference type="InterPro" id="IPR013587">
    <property type="entry name" value="Nitrate/nitrite_sensing"/>
</dbReference>
<evidence type="ECO:0000259" key="5">
    <source>
        <dbReference type="PROSITE" id="PS50885"/>
    </source>
</evidence>
<dbReference type="Proteomes" id="UP000186002">
    <property type="component" value="Unassembled WGS sequence"/>
</dbReference>
<dbReference type="PRINTS" id="PR00260">
    <property type="entry name" value="CHEMTRNSDUCR"/>
</dbReference>
<feature type="domain" description="HAMP" evidence="5">
    <location>
        <begin position="334"/>
        <end position="387"/>
    </location>
</feature>
<evidence type="ECO:0000256" key="3">
    <source>
        <dbReference type="PROSITE-ProRule" id="PRU00284"/>
    </source>
</evidence>
<protein>
    <submittedName>
        <fullName evidence="6">Methyl-accepting chemotaxis protein</fullName>
    </submittedName>
</protein>
<name>A0A1M7BM61_9HYPH</name>
<sequence>MLKSIRVQIASLAVIPLLAFLIADVIAITGSYREVMHDADLVPLTRVAELAEGAIDELQKERGRTAVFIASSYSAQGRGLVDQQREATNAAMASMKVHVEGMHLNDARLEAVTRNAVSELGKLQEFRKTVDGKQASAAQVIEVYSETIDVVSDVVRAIVEFSDDARFTRQMSSFYMLIDAKEAGGLARAYGGQLFAKVAATGEVPFDLFLNYVEKVAVEHANLDEFEEHASERQLALYEKTVAGPSVEKVMEWRQILLHLPETKDGQGIDGNVWFAEATKRLELVREVSMTFIHSAEERAQELLDQAWNEVMIEVAEGLILLLVTLAICLWQLRSITGALKAITTSLNRIAQSDLDFKMPMTDRRDSIGDLARAGVVFQKNARARAALERQAAEEREREASRQSHVETIIEHFRQLIGQVSGNVDEKVSGLIQVASKVSDISGSASRAADVAHGSSSDSSSSVQSVASAAEEMSSAINEILAQAGRATTIISTATEVATATDRNVSSLAEAAQKIGAVVQMIRDIAEQTNLLALNATIEAARAGEAGKGFAVVAAEVKELSNQTAKATEEIAGQIQAVQELTDGAVDSIREISVSIENIMEVTSAISAAVEEQSAATGEISRSAAVAADGTSQALRSVDGVTRAIQQTSQEAGHVDGISRDVKDIVEELATTVHGFLKEMGNDLTARRDALRRQTEESQNTDLAA</sequence>
<dbReference type="PROSITE" id="PS50885">
    <property type="entry name" value="HAMP"/>
    <property type="match status" value="1"/>
</dbReference>
<dbReference type="GO" id="GO:0007165">
    <property type="term" value="P:signal transduction"/>
    <property type="evidence" value="ECO:0007669"/>
    <property type="project" value="UniProtKB-KW"/>
</dbReference>
<dbReference type="Pfam" id="PF00015">
    <property type="entry name" value="MCPsignal"/>
    <property type="match status" value="1"/>
</dbReference>
<dbReference type="RefSeq" id="WP_073009316.1">
    <property type="nucleotide sequence ID" value="NZ_FRBW01000001.1"/>
</dbReference>
<dbReference type="Gene3D" id="6.10.340.10">
    <property type="match status" value="1"/>
</dbReference>